<evidence type="ECO:0000256" key="1">
    <source>
        <dbReference type="ARBA" id="ARBA00004914"/>
    </source>
</evidence>
<name>A0A6N8CR73_9BACI</name>
<dbReference type="EMBL" id="WNHB01000013">
    <property type="protein sequence ID" value="MTT32180.1"/>
    <property type="molecule type" value="Genomic_DNA"/>
</dbReference>
<dbReference type="AlphaFoldDB" id="A0A6N8CR73"/>
<evidence type="ECO:0000256" key="4">
    <source>
        <dbReference type="ARBA" id="ARBA00019623"/>
    </source>
</evidence>
<comment type="similarity">
    <text evidence="2 8">Belongs to the glycosyl hydrolase 32 family.</text>
</comment>
<dbReference type="PANTHER" id="PTHR43101">
    <property type="entry name" value="BETA-FRUCTOSIDASE"/>
    <property type="match status" value="1"/>
</dbReference>
<dbReference type="SUPFAM" id="SSF75005">
    <property type="entry name" value="Arabinanase/levansucrase/invertase"/>
    <property type="match status" value="1"/>
</dbReference>
<keyword evidence="14" id="KW-1185">Reference proteome</keyword>
<dbReference type="InterPro" id="IPR023296">
    <property type="entry name" value="Glyco_hydro_beta-prop_sf"/>
</dbReference>
<dbReference type="SUPFAM" id="SSF49899">
    <property type="entry name" value="Concanavalin A-like lectins/glucanases"/>
    <property type="match status" value="1"/>
</dbReference>
<evidence type="ECO:0000256" key="2">
    <source>
        <dbReference type="ARBA" id="ARBA00009902"/>
    </source>
</evidence>
<keyword evidence="10" id="KW-0175">Coiled coil</keyword>
<gene>
    <name evidence="13" type="ORF">GMB86_09205</name>
</gene>
<dbReference type="InterPro" id="IPR051214">
    <property type="entry name" value="GH32_Enzymes"/>
</dbReference>
<dbReference type="SMART" id="SM00640">
    <property type="entry name" value="Glyco_32"/>
    <property type="match status" value="1"/>
</dbReference>
<dbReference type="EC" id="3.2.1.26" evidence="3 8"/>
<comment type="pathway">
    <text evidence="1 9">Glycan biosynthesis; sucrose metabolism.</text>
</comment>
<dbReference type="InterPro" id="IPR013320">
    <property type="entry name" value="ConA-like_dom_sf"/>
</dbReference>
<dbReference type="NCBIfam" id="TIGR01322">
    <property type="entry name" value="scrB_fam"/>
    <property type="match status" value="1"/>
</dbReference>
<evidence type="ECO:0000256" key="5">
    <source>
        <dbReference type="ARBA" id="ARBA00022801"/>
    </source>
</evidence>
<dbReference type="RefSeq" id="WP_155218907.1">
    <property type="nucleotide sequence ID" value="NZ_WNHB01000013.1"/>
</dbReference>
<evidence type="ECO:0000256" key="7">
    <source>
        <dbReference type="ARBA" id="ARBA00033367"/>
    </source>
</evidence>
<dbReference type="GO" id="GO:0005737">
    <property type="term" value="C:cytoplasm"/>
    <property type="evidence" value="ECO:0007669"/>
    <property type="project" value="UniProtKB-SubCell"/>
</dbReference>
<evidence type="ECO:0000256" key="9">
    <source>
        <dbReference type="RuleBase" id="RU365015"/>
    </source>
</evidence>
<accession>A0A6N8CR73</accession>
<protein>
    <recommendedName>
        <fullName evidence="4 8">Sucrose-6-phosphate hydrolase</fullName>
        <ecNumber evidence="3 8">3.2.1.26</ecNumber>
    </recommendedName>
    <alternativeName>
        <fullName evidence="7 9">Invertase</fullName>
    </alternativeName>
</protein>
<dbReference type="CDD" id="cd08996">
    <property type="entry name" value="GH32_FFase"/>
    <property type="match status" value="1"/>
</dbReference>
<organism evidence="13 14">
    <name type="scientific">Terrilactibacillus tamarindi</name>
    <dbReference type="NCBI Taxonomy" id="2599694"/>
    <lineage>
        <taxon>Bacteria</taxon>
        <taxon>Bacillati</taxon>
        <taxon>Bacillota</taxon>
        <taxon>Bacilli</taxon>
        <taxon>Bacillales</taxon>
        <taxon>Bacillaceae</taxon>
        <taxon>Terrilactibacillus</taxon>
    </lineage>
</organism>
<dbReference type="InterPro" id="IPR006232">
    <property type="entry name" value="Suc6P_hydrolase"/>
</dbReference>
<reference evidence="13 14" key="1">
    <citation type="submission" date="2019-11" db="EMBL/GenBank/DDBJ databases">
        <title>Terrilactibacillus tamarindus sp. nov. BCM23-1 isolated from bark of Tamarindus indica.</title>
        <authorList>
            <person name="Kingkaew E."/>
            <person name="Tanasupawat S."/>
        </authorList>
    </citation>
    <scope>NUCLEOTIDE SEQUENCE [LARGE SCALE GENOMIC DNA]</scope>
    <source>
        <strain evidence="13 14">BCM23-1</strain>
    </source>
</reference>
<dbReference type="Pfam" id="PF08244">
    <property type="entry name" value="Glyco_hydro_32C"/>
    <property type="match status" value="1"/>
</dbReference>
<comment type="catalytic activity">
    <reaction evidence="8">
        <text>Hydrolysis of terminal non-reducing beta-D-fructofuranoside residues in beta-D-fructofuranosides.</text>
        <dbReference type="EC" id="3.2.1.26"/>
    </reaction>
</comment>
<dbReference type="UniPathway" id="UPA00238"/>
<feature type="domain" description="Glycosyl hydrolase family 32 N-terminal" evidence="11">
    <location>
        <begin position="38"/>
        <end position="336"/>
    </location>
</feature>
<dbReference type="InterPro" id="IPR013189">
    <property type="entry name" value="Glyco_hydro_32_C"/>
</dbReference>
<evidence type="ECO:0000259" key="12">
    <source>
        <dbReference type="Pfam" id="PF08244"/>
    </source>
</evidence>
<keyword evidence="5 8" id="KW-0378">Hydrolase</keyword>
<dbReference type="Gene3D" id="2.115.10.20">
    <property type="entry name" value="Glycosyl hydrolase domain, family 43"/>
    <property type="match status" value="1"/>
</dbReference>
<comment type="function">
    <text evidence="9">Enables the bacterium to metabolize sucrose as a sole carbon source.</text>
</comment>
<keyword evidence="9" id="KW-0963">Cytoplasm</keyword>
<dbReference type="Gene3D" id="2.60.120.560">
    <property type="entry name" value="Exo-inulinase, domain 1"/>
    <property type="match status" value="1"/>
</dbReference>
<dbReference type="GO" id="GO:0004564">
    <property type="term" value="F:beta-fructofuranosidase activity"/>
    <property type="evidence" value="ECO:0007669"/>
    <property type="project" value="UniProtKB-EC"/>
</dbReference>
<evidence type="ECO:0000256" key="8">
    <source>
        <dbReference type="RuleBase" id="RU362110"/>
    </source>
</evidence>
<evidence type="ECO:0000256" key="10">
    <source>
        <dbReference type="SAM" id="Coils"/>
    </source>
</evidence>
<evidence type="ECO:0000259" key="11">
    <source>
        <dbReference type="Pfam" id="PF00251"/>
    </source>
</evidence>
<dbReference type="Proteomes" id="UP000440978">
    <property type="component" value="Unassembled WGS sequence"/>
</dbReference>
<sequence>MTIQNPNSTHNEQINRANEAVQQTREKMKHAQYRLNYHFMSPVGWLNDPNGLIQHKGIYHLFYQFNPYSFDWGPMHWGHATSTDLVHWQHEPVALAPSEPYEYDEAKQEMGCFSGSAVIHNDELTLIYTGHLEGHTPKEVQAIATSTDGIHFKKHEANPVIRSVPNELGSEFRDPKVWKHEEHWYMVVGTTSEGNGAIVLYKSTDLIDWEYLGIAAKGNGKQGDMWECPDLFPLGDKYVLITSPMNMENGKCTVFVGTLDYNAGIFKPESQREIDYGIDFYAAQTFEDEQGRRILIAWMDFPFTEFPSKAYNWSGAMTIPRILTLDDETQHVRANPIPELQSLRELHTNYDAFEMGANQTVGLNSNSHSHSYELICDVTVPEKIETGRIGLQLRKSVDGSEFTSVYYDIAASEIVVDTTQSGERSHKALNKAPLRKNNQLKFHIFVDTCSVEVFVNNGEVSLSSRIYPELTSNGIELFTENTKVSITSINLWSLKNAEIE</sequence>
<proteinExistence type="inferred from homology"/>
<feature type="coiled-coil region" evidence="10">
    <location>
        <begin position="7"/>
        <end position="34"/>
    </location>
</feature>
<dbReference type="InterPro" id="IPR001362">
    <property type="entry name" value="Glyco_hydro_32"/>
</dbReference>
<dbReference type="Pfam" id="PF00251">
    <property type="entry name" value="Glyco_hydro_32N"/>
    <property type="match status" value="1"/>
</dbReference>
<dbReference type="InterPro" id="IPR013148">
    <property type="entry name" value="Glyco_hydro_32_N"/>
</dbReference>
<dbReference type="PANTHER" id="PTHR43101:SF1">
    <property type="entry name" value="BETA-FRUCTOSIDASE"/>
    <property type="match status" value="1"/>
</dbReference>
<comment type="caution">
    <text evidence="13">The sequence shown here is derived from an EMBL/GenBank/DDBJ whole genome shotgun (WGS) entry which is preliminary data.</text>
</comment>
<keyword evidence="9" id="KW-0119">Carbohydrate metabolism</keyword>
<comment type="subcellular location">
    <subcellularLocation>
        <location evidence="9">Cytoplasm</location>
    </subcellularLocation>
</comment>
<dbReference type="OrthoDB" id="9759709at2"/>
<evidence type="ECO:0000313" key="13">
    <source>
        <dbReference type="EMBL" id="MTT32180.1"/>
    </source>
</evidence>
<evidence type="ECO:0000256" key="6">
    <source>
        <dbReference type="ARBA" id="ARBA00023295"/>
    </source>
</evidence>
<evidence type="ECO:0000313" key="14">
    <source>
        <dbReference type="Proteomes" id="UP000440978"/>
    </source>
</evidence>
<feature type="domain" description="Glycosyl hydrolase family 32 C-terminal" evidence="12">
    <location>
        <begin position="339"/>
        <end position="493"/>
    </location>
</feature>
<dbReference type="GO" id="GO:0005985">
    <property type="term" value="P:sucrose metabolic process"/>
    <property type="evidence" value="ECO:0007669"/>
    <property type="project" value="UniProtKB-UniPathway"/>
</dbReference>
<evidence type="ECO:0000256" key="3">
    <source>
        <dbReference type="ARBA" id="ARBA00012758"/>
    </source>
</evidence>
<keyword evidence="6 8" id="KW-0326">Glycosidase</keyword>